<feature type="transmembrane region" description="Helical" evidence="8">
    <location>
        <begin position="326"/>
        <end position="345"/>
    </location>
</feature>
<accession>A0A7W3LME3</accession>
<dbReference type="GO" id="GO:0022857">
    <property type="term" value="F:transmembrane transporter activity"/>
    <property type="evidence" value="ECO:0007669"/>
    <property type="project" value="InterPro"/>
</dbReference>
<dbReference type="PROSITE" id="PS50850">
    <property type="entry name" value="MFS"/>
    <property type="match status" value="1"/>
</dbReference>
<dbReference type="GO" id="GO:0005886">
    <property type="term" value="C:plasma membrane"/>
    <property type="evidence" value="ECO:0007669"/>
    <property type="project" value="UniProtKB-SubCell"/>
</dbReference>
<feature type="transmembrane region" description="Helical" evidence="8">
    <location>
        <begin position="74"/>
        <end position="94"/>
    </location>
</feature>
<keyword evidence="5 8" id="KW-1133">Transmembrane helix</keyword>
<evidence type="ECO:0000256" key="3">
    <source>
        <dbReference type="ARBA" id="ARBA00022475"/>
    </source>
</evidence>
<evidence type="ECO:0000256" key="6">
    <source>
        <dbReference type="ARBA" id="ARBA00023136"/>
    </source>
</evidence>
<evidence type="ECO:0000313" key="10">
    <source>
        <dbReference type="EMBL" id="MBA8950717.1"/>
    </source>
</evidence>
<sequence length="533" mass="55801">MTRGRFRWALAVVAIAAFMITMDNTVVANALPKIKSDLGMSKSAQEWVGMGYILMFSCLLIAGGRLTDIYGCRIMFVTGMTVFTAASAVCGLAGEESVLIIGRLVQGAGAAMALPSTSVMTTVGRNDRERSLGSIVWIIAAGGATALGPAIGGVIVEHWHWGWIFLINIPVGLGVIALGLAVLTDHSENPSARVDLPGALISATFLFALIYALEAGRGRWTDPPVLAVFALAGIALVCFVLVESWAPDPMISLRFFRNRVFTGGLATQMLHGIGFNGMVFYAATFLQTFLMFNPGKAGLVLLPSAIVVMAMTPVAFWAAAALGPRITVGGGMALMAGGMALFSQLRRDDDFLDLMPGVLVVGLGAALCMPIVMYVLKAVPEDQTGVASGIMNVIREASGAFGIAIVGLLIHDIPGPGASAAELETFRGGTAAGLLLGAALVLVGGVISGVTLPSRRGWSGPKHNRRRPAPDLAPAAPRASGAALAAPRATPWNGLPVVREQWPPPPPKGWYRPYVPEDAPPASPRPAPRHDAW</sequence>
<dbReference type="Pfam" id="PF07690">
    <property type="entry name" value="MFS_1"/>
    <property type="match status" value="1"/>
</dbReference>
<dbReference type="EMBL" id="JACJIA010000002">
    <property type="protein sequence ID" value="MBA8950717.1"/>
    <property type="molecule type" value="Genomic_DNA"/>
</dbReference>
<protein>
    <submittedName>
        <fullName evidence="10">EmrB/QacA subfamily drug resistance transporter</fullName>
    </submittedName>
</protein>
<feature type="domain" description="Major facilitator superfamily (MFS) profile" evidence="9">
    <location>
        <begin position="9"/>
        <end position="456"/>
    </location>
</feature>
<evidence type="ECO:0000256" key="7">
    <source>
        <dbReference type="SAM" id="MobiDB-lite"/>
    </source>
</evidence>
<feature type="transmembrane region" description="Helical" evidence="8">
    <location>
        <begin position="196"/>
        <end position="213"/>
    </location>
</feature>
<feature type="transmembrane region" description="Helical" evidence="8">
    <location>
        <begin position="225"/>
        <end position="246"/>
    </location>
</feature>
<proteinExistence type="predicted"/>
<dbReference type="Gene3D" id="1.20.1720.10">
    <property type="entry name" value="Multidrug resistance protein D"/>
    <property type="match status" value="1"/>
</dbReference>
<evidence type="ECO:0000256" key="2">
    <source>
        <dbReference type="ARBA" id="ARBA00022448"/>
    </source>
</evidence>
<feature type="region of interest" description="Disordered" evidence="7">
    <location>
        <begin position="454"/>
        <end position="533"/>
    </location>
</feature>
<dbReference type="InterPro" id="IPR011701">
    <property type="entry name" value="MFS"/>
</dbReference>
<evidence type="ECO:0000256" key="8">
    <source>
        <dbReference type="SAM" id="Phobius"/>
    </source>
</evidence>
<feature type="transmembrane region" description="Helical" evidence="8">
    <location>
        <begin position="430"/>
        <end position="452"/>
    </location>
</feature>
<feature type="transmembrane region" description="Helical" evidence="8">
    <location>
        <begin position="357"/>
        <end position="376"/>
    </location>
</feature>
<comment type="caution">
    <text evidence="10">The sequence shown here is derived from an EMBL/GenBank/DDBJ whole genome shotgun (WGS) entry which is preliminary data.</text>
</comment>
<keyword evidence="2" id="KW-0813">Transport</keyword>
<feature type="transmembrane region" description="Helical" evidence="8">
    <location>
        <begin position="161"/>
        <end position="184"/>
    </location>
</feature>
<dbReference type="Proteomes" id="UP000572680">
    <property type="component" value="Unassembled WGS sequence"/>
</dbReference>
<dbReference type="SUPFAM" id="SSF103473">
    <property type="entry name" value="MFS general substrate transporter"/>
    <property type="match status" value="1"/>
</dbReference>
<dbReference type="PANTHER" id="PTHR42718:SF46">
    <property type="entry name" value="BLR6921 PROTEIN"/>
    <property type="match status" value="1"/>
</dbReference>
<feature type="transmembrane region" description="Helical" evidence="8">
    <location>
        <begin position="135"/>
        <end position="155"/>
    </location>
</feature>
<dbReference type="PANTHER" id="PTHR42718">
    <property type="entry name" value="MAJOR FACILITATOR SUPERFAMILY MULTIDRUG TRANSPORTER MFSC"/>
    <property type="match status" value="1"/>
</dbReference>
<name>A0A7W3LME3_ACTNM</name>
<dbReference type="CDD" id="cd17321">
    <property type="entry name" value="MFS_MMR_MDR_like"/>
    <property type="match status" value="1"/>
</dbReference>
<dbReference type="AlphaFoldDB" id="A0A7W3LME3"/>
<keyword evidence="6 8" id="KW-0472">Membrane</keyword>
<evidence type="ECO:0000256" key="1">
    <source>
        <dbReference type="ARBA" id="ARBA00004651"/>
    </source>
</evidence>
<reference evidence="10 11" key="1">
    <citation type="submission" date="2020-08" db="EMBL/GenBank/DDBJ databases">
        <title>Genomic Encyclopedia of Type Strains, Phase IV (KMG-IV): sequencing the most valuable type-strain genomes for metagenomic binning, comparative biology and taxonomic classification.</title>
        <authorList>
            <person name="Goeker M."/>
        </authorList>
    </citation>
    <scope>NUCLEOTIDE SEQUENCE [LARGE SCALE GENOMIC DNA]</scope>
    <source>
        <strain evidence="10 11">DSM 44197</strain>
    </source>
</reference>
<keyword evidence="3" id="KW-1003">Cell membrane</keyword>
<evidence type="ECO:0000256" key="4">
    <source>
        <dbReference type="ARBA" id="ARBA00022692"/>
    </source>
</evidence>
<feature type="transmembrane region" description="Helical" evidence="8">
    <location>
        <begin position="298"/>
        <end position="319"/>
    </location>
</feature>
<evidence type="ECO:0000313" key="11">
    <source>
        <dbReference type="Proteomes" id="UP000572680"/>
    </source>
</evidence>
<feature type="transmembrane region" description="Helical" evidence="8">
    <location>
        <begin position="100"/>
        <end position="123"/>
    </location>
</feature>
<feature type="transmembrane region" description="Helical" evidence="8">
    <location>
        <begin position="388"/>
        <end position="410"/>
    </location>
</feature>
<organism evidence="10 11">
    <name type="scientific">Actinomadura namibiensis</name>
    <dbReference type="NCBI Taxonomy" id="182080"/>
    <lineage>
        <taxon>Bacteria</taxon>
        <taxon>Bacillati</taxon>
        <taxon>Actinomycetota</taxon>
        <taxon>Actinomycetes</taxon>
        <taxon>Streptosporangiales</taxon>
        <taxon>Thermomonosporaceae</taxon>
        <taxon>Actinomadura</taxon>
    </lineage>
</organism>
<dbReference type="InterPro" id="IPR020846">
    <property type="entry name" value="MFS_dom"/>
</dbReference>
<keyword evidence="4 8" id="KW-0812">Transmembrane</keyword>
<feature type="compositionally biased region" description="Low complexity" evidence="7">
    <location>
        <begin position="470"/>
        <end position="489"/>
    </location>
</feature>
<dbReference type="Gene3D" id="1.20.1250.20">
    <property type="entry name" value="MFS general substrate transporter like domains"/>
    <property type="match status" value="1"/>
</dbReference>
<gene>
    <name evidence="10" type="ORF">HNR61_002330</name>
</gene>
<evidence type="ECO:0000259" key="9">
    <source>
        <dbReference type="PROSITE" id="PS50850"/>
    </source>
</evidence>
<comment type="subcellular location">
    <subcellularLocation>
        <location evidence="1">Cell membrane</location>
        <topology evidence="1">Multi-pass membrane protein</topology>
    </subcellularLocation>
</comment>
<feature type="transmembrane region" description="Helical" evidence="8">
    <location>
        <begin position="44"/>
        <end position="62"/>
    </location>
</feature>
<evidence type="ECO:0000256" key="5">
    <source>
        <dbReference type="ARBA" id="ARBA00022989"/>
    </source>
</evidence>
<keyword evidence="11" id="KW-1185">Reference proteome</keyword>
<dbReference type="RefSeq" id="WP_182843075.1">
    <property type="nucleotide sequence ID" value="NZ_BAAALP010000053.1"/>
</dbReference>
<dbReference type="InterPro" id="IPR036259">
    <property type="entry name" value="MFS_trans_sf"/>
</dbReference>
<feature type="transmembrane region" description="Helical" evidence="8">
    <location>
        <begin position="267"/>
        <end position="292"/>
    </location>
</feature>